<gene>
    <name evidence="1" type="ORF">K8V90_09480</name>
</gene>
<accession>A0A921N375</accession>
<evidence type="ECO:0000313" key="2">
    <source>
        <dbReference type="Proteomes" id="UP000776700"/>
    </source>
</evidence>
<reference evidence="1" key="1">
    <citation type="journal article" date="2021" name="PeerJ">
        <title>Extensive microbial diversity within the chicken gut microbiome revealed by metagenomics and culture.</title>
        <authorList>
            <person name="Gilroy R."/>
            <person name="Ravi A."/>
            <person name="Getino M."/>
            <person name="Pursley I."/>
            <person name="Horton D.L."/>
            <person name="Alikhan N.F."/>
            <person name="Baker D."/>
            <person name="Gharbi K."/>
            <person name="Hall N."/>
            <person name="Watson M."/>
            <person name="Adriaenssens E.M."/>
            <person name="Foster-Nyarko E."/>
            <person name="Jarju S."/>
            <person name="Secka A."/>
            <person name="Antonio M."/>
            <person name="Oren A."/>
            <person name="Chaudhuri R.R."/>
            <person name="La Ragione R."/>
            <person name="Hildebrand F."/>
            <person name="Pallen M.J."/>
        </authorList>
    </citation>
    <scope>NUCLEOTIDE SEQUENCE</scope>
    <source>
        <strain evidence="1">1277</strain>
    </source>
</reference>
<protein>
    <submittedName>
        <fullName evidence="1">Uncharacterized protein</fullName>
    </submittedName>
</protein>
<name>A0A921N375_9FIRM</name>
<organism evidence="1 2">
    <name type="scientific">Romboutsia timonensis</name>
    <dbReference type="NCBI Taxonomy" id="1776391"/>
    <lineage>
        <taxon>Bacteria</taxon>
        <taxon>Bacillati</taxon>
        <taxon>Bacillota</taxon>
        <taxon>Clostridia</taxon>
        <taxon>Peptostreptococcales</taxon>
        <taxon>Peptostreptococcaceae</taxon>
        <taxon>Romboutsia</taxon>
    </lineage>
</organism>
<reference evidence="1" key="2">
    <citation type="submission" date="2021-09" db="EMBL/GenBank/DDBJ databases">
        <authorList>
            <person name="Gilroy R."/>
        </authorList>
    </citation>
    <scope>NUCLEOTIDE SEQUENCE</scope>
    <source>
        <strain evidence="1">1277</strain>
    </source>
</reference>
<dbReference type="EMBL" id="DYUB01000299">
    <property type="protein sequence ID" value="HJG97319.1"/>
    <property type="molecule type" value="Genomic_DNA"/>
</dbReference>
<sequence>MQVTMTMEEYTKLITANAKQVEQLNKMMEKYDNIIKERYQLLKSQNNNEGCEFCKGKKEFTLKEGLDIGLLNNKLDFSFHAFACGYFEDELKINYCPICGKKLGD</sequence>
<dbReference type="AlphaFoldDB" id="A0A921N375"/>
<evidence type="ECO:0000313" key="1">
    <source>
        <dbReference type="EMBL" id="HJG97319.1"/>
    </source>
</evidence>
<proteinExistence type="predicted"/>
<dbReference type="Proteomes" id="UP000776700">
    <property type="component" value="Unassembled WGS sequence"/>
</dbReference>
<comment type="caution">
    <text evidence="1">The sequence shown here is derived from an EMBL/GenBank/DDBJ whole genome shotgun (WGS) entry which is preliminary data.</text>
</comment>